<evidence type="ECO:0000259" key="2">
    <source>
        <dbReference type="Pfam" id="PF03795"/>
    </source>
</evidence>
<feature type="domain" description="YCII-related" evidence="2">
    <location>
        <begin position="1"/>
        <end position="85"/>
    </location>
</feature>
<dbReference type="AlphaFoldDB" id="A0A6I4J0W2"/>
<dbReference type="PANTHER" id="PTHR33606:SF3">
    <property type="entry name" value="PROTEIN YCII"/>
    <property type="match status" value="1"/>
</dbReference>
<dbReference type="InterPro" id="IPR011008">
    <property type="entry name" value="Dimeric_a/b-barrel"/>
</dbReference>
<gene>
    <name evidence="3" type="ORF">GON01_09715</name>
</gene>
<keyword evidence="4" id="KW-1185">Reference proteome</keyword>
<sequence>MAHFILTYDLAPDYLERRGQFRGEHLALAWEAADQGALLLGGAVGDPPESALLLFSDKAAAEAFAKSDPYVAQGLVQEWRVRPWTTVVGKHAATPVRP</sequence>
<evidence type="ECO:0000256" key="1">
    <source>
        <dbReference type="ARBA" id="ARBA00007689"/>
    </source>
</evidence>
<reference evidence="3 4" key="1">
    <citation type="submission" date="2019-12" db="EMBL/GenBank/DDBJ databases">
        <authorList>
            <person name="Huq M.A."/>
        </authorList>
    </citation>
    <scope>NUCLEOTIDE SEQUENCE [LARGE SCALE GENOMIC DNA]</scope>
    <source>
        <strain evidence="3 4">MAH-20</strain>
    </source>
</reference>
<dbReference type="EMBL" id="WQMS01000013">
    <property type="protein sequence ID" value="MVO78209.1"/>
    <property type="molecule type" value="Genomic_DNA"/>
</dbReference>
<dbReference type="Proteomes" id="UP000441389">
    <property type="component" value="Unassembled WGS sequence"/>
</dbReference>
<dbReference type="Gene3D" id="3.30.70.1060">
    <property type="entry name" value="Dimeric alpha+beta barrel"/>
    <property type="match status" value="1"/>
</dbReference>
<organism evidence="3 4">
    <name type="scientific">Sphingomonas horti</name>
    <dbReference type="NCBI Taxonomy" id="2682842"/>
    <lineage>
        <taxon>Bacteria</taxon>
        <taxon>Pseudomonadati</taxon>
        <taxon>Pseudomonadota</taxon>
        <taxon>Alphaproteobacteria</taxon>
        <taxon>Sphingomonadales</taxon>
        <taxon>Sphingomonadaceae</taxon>
        <taxon>Sphingomonas</taxon>
    </lineage>
</organism>
<dbReference type="PANTHER" id="PTHR33606">
    <property type="entry name" value="PROTEIN YCII"/>
    <property type="match status" value="1"/>
</dbReference>
<dbReference type="Pfam" id="PF03795">
    <property type="entry name" value="YCII"/>
    <property type="match status" value="1"/>
</dbReference>
<dbReference type="RefSeq" id="WP_157027186.1">
    <property type="nucleotide sequence ID" value="NZ_WQMS01000013.1"/>
</dbReference>
<name>A0A6I4J0W2_9SPHN</name>
<dbReference type="NCBIfam" id="NF009508">
    <property type="entry name" value="PRK12866.1"/>
    <property type="match status" value="1"/>
</dbReference>
<dbReference type="InterPro" id="IPR005545">
    <property type="entry name" value="YCII"/>
</dbReference>
<protein>
    <recommendedName>
        <fullName evidence="2">YCII-related domain-containing protein</fullName>
    </recommendedName>
</protein>
<evidence type="ECO:0000313" key="4">
    <source>
        <dbReference type="Proteomes" id="UP000441389"/>
    </source>
</evidence>
<dbReference type="SUPFAM" id="SSF54909">
    <property type="entry name" value="Dimeric alpha+beta barrel"/>
    <property type="match status" value="1"/>
</dbReference>
<evidence type="ECO:0000313" key="3">
    <source>
        <dbReference type="EMBL" id="MVO78209.1"/>
    </source>
</evidence>
<proteinExistence type="inferred from homology"/>
<dbReference type="InterPro" id="IPR051807">
    <property type="entry name" value="Sec-metab_biosynth-assoc"/>
</dbReference>
<accession>A0A6I4J0W2</accession>
<comment type="similarity">
    <text evidence="1">Belongs to the YciI family.</text>
</comment>
<comment type="caution">
    <text evidence="3">The sequence shown here is derived from an EMBL/GenBank/DDBJ whole genome shotgun (WGS) entry which is preliminary data.</text>
</comment>